<reference evidence="1" key="2">
    <citation type="submission" date="2015-06" db="UniProtKB">
        <authorList>
            <consortium name="EnsemblProtists"/>
        </authorList>
    </citation>
    <scope>IDENTIFICATION</scope>
    <source>
        <strain evidence="1">Emoy2</strain>
    </source>
</reference>
<name>M4C0M4_HYAAE</name>
<organism evidence="1 2">
    <name type="scientific">Hyaloperonospora arabidopsidis (strain Emoy2)</name>
    <name type="common">Downy mildew agent</name>
    <name type="synonym">Peronospora arabidopsidis</name>
    <dbReference type="NCBI Taxonomy" id="559515"/>
    <lineage>
        <taxon>Eukaryota</taxon>
        <taxon>Sar</taxon>
        <taxon>Stramenopiles</taxon>
        <taxon>Oomycota</taxon>
        <taxon>Peronosporomycetes</taxon>
        <taxon>Peronosporales</taxon>
        <taxon>Peronosporaceae</taxon>
        <taxon>Hyaloperonospora</taxon>
    </lineage>
</organism>
<dbReference type="EnsemblProtists" id="HpaT801352">
    <property type="protein sequence ID" value="HpaP801352"/>
    <property type="gene ID" value="HpaG801352"/>
</dbReference>
<dbReference type="EMBL" id="CU469390">
    <property type="status" value="NOT_ANNOTATED_CDS"/>
    <property type="molecule type" value="Genomic_DNA"/>
</dbReference>
<reference evidence="2" key="1">
    <citation type="journal article" date="2010" name="Science">
        <title>Signatures of adaptation to obligate biotrophy in the Hyaloperonospora arabidopsidis genome.</title>
        <authorList>
            <person name="Baxter L."/>
            <person name="Tripathy S."/>
            <person name="Ishaque N."/>
            <person name="Boot N."/>
            <person name="Cabral A."/>
            <person name="Kemen E."/>
            <person name="Thines M."/>
            <person name="Ah-Fong A."/>
            <person name="Anderson R."/>
            <person name="Badejoko W."/>
            <person name="Bittner-Eddy P."/>
            <person name="Boore J.L."/>
            <person name="Chibucos M.C."/>
            <person name="Coates M."/>
            <person name="Dehal P."/>
            <person name="Delehaunty K."/>
            <person name="Dong S."/>
            <person name="Downton P."/>
            <person name="Dumas B."/>
            <person name="Fabro G."/>
            <person name="Fronick C."/>
            <person name="Fuerstenberg S.I."/>
            <person name="Fulton L."/>
            <person name="Gaulin E."/>
            <person name="Govers F."/>
            <person name="Hughes L."/>
            <person name="Humphray S."/>
            <person name="Jiang R.H."/>
            <person name="Judelson H."/>
            <person name="Kamoun S."/>
            <person name="Kyung K."/>
            <person name="Meijer H."/>
            <person name="Minx P."/>
            <person name="Morris P."/>
            <person name="Nelson J."/>
            <person name="Phuntumart V."/>
            <person name="Qutob D."/>
            <person name="Rehmany A."/>
            <person name="Rougon-Cardoso A."/>
            <person name="Ryden P."/>
            <person name="Torto-Alalibo T."/>
            <person name="Studholme D."/>
            <person name="Wang Y."/>
            <person name="Win J."/>
            <person name="Wood J."/>
            <person name="Clifton S.W."/>
            <person name="Rogers J."/>
            <person name="Van den Ackerveken G."/>
            <person name="Jones J.D."/>
            <person name="McDowell J.M."/>
            <person name="Beynon J."/>
            <person name="Tyler B.M."/>
        </authorList>
    </citation>
    <scope>NUCLEOTIDE SEQUENCE [LARGE SCALE GENOMIC DNA]</scope>
    <source>
        <strain evidence="2">Emoy2</strain>
    </source>
</reference>
<keyword evidence="2" id="KW-1185">Reference proteome</keyword>
<dbReference type="HOGENOM" id="CLU_3145680_0_0_1"/>
<accession>M4C0M4</accession>
<evidence type="ECO:0000313" key="1">
    <source>
        <dbReference type="EnsemblProtists" id="HpaP812529"/>
    </source>
</evidence>
<dbReference type="VEuPathDB" id="FungiDB:HpaG812529"/>
<dbReference type="EMBL" id="JH598325">
    <property type="status" value="NOT_ANNOTATED_CDS"/>
    <property type="molecule type" value="Genomic_DNA"/>
</dbReference>
<protein>
    <submittedName>
        <fullName evidence="1">Uncharacterized protein</fullName>
    </submittedName>
</protein>
<dbReference type="VEuPathDB" id="FungiDB:HpaG801352"/>
<proteinExistence type="predicted"/>
<dbReference type="InParanoid" id="M4C0M4"/>
<dbReference type="AlphaFoldDB" id="M4C0M4"/>
<evidence type="ECO:0000313" key="2">
    <source>
        <dbReference type="Proteomes" id="UP000011713"/>
    </source>
</evidence>
<dbReference type="EnsemblProtists" id="HpaT812529">
    <property type="protein sequence ID" value="HpaP812529"/>
    <property type="gene ID" value="HpaG812529"/>
</dbReference>
<dbReference type="Proteomes" id="UP000011713">
    <property type="component" value="Unassembled WGS sequence"/>
</dbReference>
<sequence length="49" mass="5405">MLVSVISWMQFISCRHIVHKAAYSCEMAVVRGCVRSRLSAVSPILPLTG</sequence>